<sequence length="80" mass="9020">MAPMPDSAPPTPLPQRLRRLWQPHNGLFWLMLLFNGLSTGMAWFLHLSPPAGWLLLVFTLLALANAAAGMLLLWLLWRST</sequence>
<name>A0A060NWS2_9BURK</name>
<dbReference type="STRING" id="1458426.SMCB_1765"/>
<dbReference type="AlphaFoldDB" id="A0A060NWS2"/>
<keyword evidence="3" id="KW-1185">Reference proteome</keyword>
<dbReference type="Proteomes" id="UP000066014">
    <property type="component" value="Chromosome"/>
</dbReference>
<reference evidence="2 3" key="1">
    <citation type="journal article" date="2014" name="Nat. Commun.">
        <title>Physiological and genomic features of highly alkaliphilic hydrogen-utilizing Betaproteobacteria from a continental serpentinizing site.</title>
        <authorList>
            <person name="Suzuki S."/>
            <person name="Kuenen J.G."/>
            <person name="Schipper K."/>
            <person name="van der Velde S."/>
            <person name="Ishii S."/>
            <person name="Wu A."/>
            <person name="Sorokin D.Y."/>
            <person name="Tenney A."/>
            <person name="Meng X.Y."/>
            <person name="Morrill P.L."/>
            <person name="Kamagata Y."/>
            <person name="Muyzer G."/>
            <person name="Nealson K.H."/>
        </authorList>
    </citation>
    <scope>NUCLEOTIDE SEQUENCE [LARGE SCALE GENOMIC DNA]</scope>
    <source>
        <strain evidence="2 3">B1</strain>
    </source>
</reference>
<evidence type="ECO:0000313" key="2">
    <source>
        <dbReference type="EMBL" id="BAO83993.1"/>
    </source>
</evidence>
<organism evidence="2 3">
    <name type="scientific">Serpentinimonas maccroryi</name>
    <dbReference type="NCBI Taxonomy" id="1458426"/>
    <lineage>
        <taxon>Bacteria</taxon>
        <taxon>Pseudomonadati</taxon>
        <taxon>Pseudomonadota</taxon>
        <taxon>Betaproteobacteria</taxon>
        <taxon>Burkholderiales</taxon>
        <taxon>Comamonadaceae</taxon>
        <taxon>Serpentinimonas</taxon>
    </lineage>
</organism>
<keyword evidence="1" id="KW-0472">Membrane</keyword>
<dbReference type="EMBL" id="AP014569">
    <property type="protein sequence ID" value="BAO83993.1"/>
    <property type="molecule type" value="Genomic_DNA"/>
</dbReference>
<dbReference type="KEGG" id="cbab:SMCB_1765"/>
<protein>
    <submittedName>
        <fullName evidence="2">Methyl-accepting chemotaxis protein</fullName>
    </submittedName>
</protein>
<keyword evidence="1" id="KW-0812">Transmembrane</keyword>
<feature type="transmembrane region" description="Helical" evidence="1">
    <location>
        <begin position="26"/>
        <end position="45"/>
    </location>
</feature>
<feature type="transmembrane region" description="Helical" evidence="1">
    <location>
        <begin position="51"/>
        <end position="77"/>
    </location>
</feature>
<dbReference type="HOGENOM" id="CLU_2632054_0_0_4"/>
<gene>
    <name evidence="2" type="ORF">SMCB_1765</name>
</gene>
<keyword evidence="1" id="KW-1133">Transmembrane helix</keyword>
<evidence type="ECO:0000256" key="1">
    <source>
        <dbReference type="SAM" id="Phobius"/>
    </source>
</evidence>
<accession>A0A060NWS2</accession>
<evidence type="ECO:0000313" key="3">
    <source>
        <dbReference type="Proteomes" id="UP000066014"/>
    </source>
</evidence>
<proteinExistence type="predicted"/>